<sequence length="185" mass="20172">MEMWLLLVCLILLHHLFTSVSANDGEILLAISDSIEGHDPMGYLAQWKISGDDHCKWPYVTCIFNTTQVGELSLSMSMLSGPITGLLGNLSSLEYLDLSSNNFSGPIPDELGHLSNLKYLYLDHNNLTGAIPKKLTKISCPLVMDLSNNGLWGKIPRDGCFDHFGAASFENNTGLCGVPLGKCGR</sequence>
<keyword evidence="3" id="KW-0433">Leucine-rich repeat</keyword>
<feature type="chain" id="PRO_5044770409" description="Leucine-rich repeat-containing N-terminal plant-type domain-containing protein" evidence="10">
    <location>
        <begin position="23"/>
        <end position="185"/>
    </location>
</feature>
<evidence type="ECO:0000256" key="5">
    <source>
        <dbReference type="ARBA" id="ARBA00022729"/>
    </source>
</evidence>
<comment type="subcellular location">
    <subcellularLocation>
        <location evidence="1">Membrane</location>
        <topology evidence="1">Single-pass membrane protein</topology>
    </subcellularLocation>
</comment>
<evidence type="ECO:0000256" key="3">
    <source>
        <dbReference type="ARBA" id="ARBA00022614"/>
    </source>
</evidence>
<evidence type="ECO:0000256" key="2">
    <source>
        <dbReference type="ARBA" id="ARBA00009592"/>
    </source>
</evidence>
<evidence type="ECO:0000256" key="9">
    <source>
        <dbReference type="ARBA" id="ARBA00023180"/>
    </source>
</evidence>
<dbReference type="GO" id="GO:0016020">
    <property type="term" value="C:membrane"/>
    <property type="evidence" value="ECO:0007669"/>
    <property type="project" value="UniProtKB-SubCell"/>
</dbReference>
<evidence type="ECO:0000256" key="4">
    <source>
        <dbReference type="ARBA" id="ARBA00022692"/>
    </source>
</evidence>
<dbReference type="Proteomes" id="UP001632038">
    <property type="component" value="Unassembled WGS sequence"/>
</dbReference>
<proteinExistence type="inferred from homology"/>
<keyword evidence="4" id="KW-0812">Transmembrane</keyword>
<evidence type="ECO:0000313" key="12">
    <source>
        <dbReference type="EMBL" id="KAL3620046.1"/>
    </source>
</evidence>
<dbReference type="AlphaFoldDB" id="A0ABD3BRB2"/>
<evidence type="ECO:0000313" key="13">
    <source>
        <dbReference type="Proteomes" id="UP001632038"/>
    </source>
</evidence>
<feature type="domain" description="Leucine-rich repeat-containing N-terminal plant-type" evidence="11">
    <location>
        <begin position="22"/>
        <end position="62"/>
    </location>
</feature>
<keyword evidence="9" id="KW-0325">Glycoprotein</keyword>
<comment type="caution">
    <text evidence="12">The sequence shown here is derived from an EMBL/GenBank/DDBJ whole genome shotgun (WGS) entry which is preliminary data.</text>
</comment>
<evidence type="ECO:0000256" key="7">
    <source>
        <dbReference type="ARBA" id="ARBA00022989"/>
    </source>
</evidence>
<evidence type="ECO:0000256" key="1">
    <source>
        <dbReference type="ARBA" id="ARBA00004167"/>
    </source>
</evidence>
<dbReference type="PANTHER" id="PTHR48060">
    <property type="entry name" value="DNA DAMAGE-REPAIR/TOLERATION PROTEIN DRT100"/>
    <property type="match status" value="1"/>
</dbReference>
<dbReference type="InterPro" id="IPR053211">
    <property type="entry name" value="DNA_repair-toleration"/>
</dbReference>
<dbReference type="SUPFAM" id="SSF52058">
    <property type="entry name" value="L domain-like"/>
    <property type="match status" value="1"/>
</dbReference>
<keyword evidence="5 10" id="KW-0732">Signal</keyword>
<comment type="similarity">
    <text evidence="2">Belongs to the RLP family.</text>
</comment>
<evidence type="ECO:0000259" key="11">
    <source>
        <dbReference type="Pfam" id="PF08263"/>
    </source>
</evidence>
<dbReference type="InterPro" id="IPR013210">
    <property type="entry name" value="LRR_N_plant-typ"/>
</dbReference>
<dbReference type="Pfam" id="PF08263">
    <property type="entry name" value="LRRNT_2"/>
    <property type="match status" value="1"/>
</dbReference>
<evidence type="ECO:0000256" key="8">
    <source>
        <dbReference type="ARBA" id="ARBA00023136"/>
    </source>
</evidence>
<dbReference type="InterPro" id="IPR032675">
    <property type="entry name" value="LRR_dom_sf"/>
</dbReference>
<keyword evidence="8" id="KW-0472">Membrane</keyword>
<dbReference type="FunFam" id="3.80.10.10:FF:000111">
    <property type="entry name" value="LRR receptor-like serine/threonine-protein kinase ERECTA"/>
    <property type="match status" value="1"/>
</dbReference>
<keyword evidence="7" id="KW-1133">Transmembrane helix</keyword>
<evidence type="ECO:0000256" key="10">
    <source>
        <dbReference type="SAM" id="SignalP"/>
    </source>
</evidence>
<evidence type="ECO:0000256" key="6">
    <source>
        <dbReference type="ARBA" id="ARBA00022737"/>
    </source>
</evidence>
<accession>A0ABD3BRB2</accession>
<gene>
    <name evidence="12" type="ORF">CASFOL_034958</name>
</gene>
<dbReference type="EMBL" id="JAVIJP010000066">
    <property type="protein sequence ID" value="KAL3620046.1"/>
    <property type="molecule type" value="Genomic_DNA"/>
</dbReference>
<dbReference type="Gene3D" id="3.80.10.10">
    <property type="entry name" value="Ribonuclease Inhibitor"/>
    <property type="match status" value="2"/>
</dbReference>
<keyword evidence="13" id="KW-1185">Reference proteome</keyword>
<feature type="signal peptide" evidence="10">
    <location>
        <begin position="1"/>
        <end position="22"/>
    </location>
</feature>
<keyword evidence="6" id="KW-0677">Repeat</keyword>
<protein>
    <recommendedName>
        <fullName evidence="11">Leucine-rich repeat-containing N-terminal plant-type domain-containing protein</fullName>
    </recommendedName>
</protein>
<dbReference type="InterPro" id="IPR001611">
    <property type="entry name" value="Leu-rich_rpt"/>
</dbReference>
<name>A0ABD3BRB2_9LAMI</name>
<dbReference type="Pfam" id="PF13855">
    <property type="entry name" value="LRR_8"/>
    <property type="match status" value="1"/>
</dbReference>
<reference evidence="13" key="1">
    <citation type="journal article" date="2024" name="IScience">
        <title>Strigolactones Initiate the Formation of Haustorium-like Structures in Castilleja.</title>
        <authorList>
            <person name="Buerger M."/>
            <person name="Peterson D."/>
            <person name="Chory J."/>
        </authorList>
    </citation>
    <scope>NUCLEOTIDE SEQUENCE [LARGE SCALE GENOMIC DNA]</scope>
</reference>
<organism evidence="12 13">
    <name type="scientific">Castilleja foliolosa</name>
    <dbReference type="NCBI Taxonomy" id="1961234"/>
    <lineage>
        <taxon>Eukaryota</taxon>
        <taxon>Viridiplantae</taxon>
        <taxon>Streptophyta</taxon>
        <taxon>Embryophyta</taxon>
        <taxon>Tracheophyta</taxon>
        <taxon>Spermatophyta</taxon>
        <taxon>Magnoliopsida</taxon>
        <taxon>eudicotyledons</taxon>
        <taxon>Gunneridae</taxon>
        <taxon>Pentapetalae</taxon>
        <taxon>asterids</taxon>
        <taxon>lamiids</taxon>
        <taxon>Lamiales</taxon>
        <taxon>Orobanchaceae</taxon>
        <taxon>Pedicularideae</taxon>
        <taxon>Castillejinae</taxon>
        <taxon>Castilleja</taxon>
    </lineage>
</organism>
<dbReference type="PANTHER" id="PTHR48060:SF21">
    <property type="entry name" value="L DOMAIN-LIKE PROTEIN"/>
    <property type="match status" value="1"/>
</dbReference>